<dbReference type="InterPro" id="IPR001932">
    <property type="entry name" value="PPM-type_phosphatase-like_dom"/>
</dbReference>
<dbReference type="EMBL" id="DRLD01000434">
    <property type="protein sequence ID" value="HED12036.1"/>
    <property type="molecule type" value="Genomic_DNA"/>
</dbReference>
<gene>
    <name evidence="10" type="ORF">ENJ10_15200</name>
</gene>
<dbReference type="GO" id="GO:0007165">
    <property type="term" value="P:signal transduction"/>
    <property type="evidence" value="ECO:0007669"/>
    <property type="project" value="InterPro"/>
</dbReference>
<dbReference type="InterPro" id="IPR003594">
    <property type="entry name" value="HATPase_dom"/>
</dbReference>
<dbReference type="GO" id="GO:0016020">
    <property type="term" value="C:membrane"/>
    <property type="evidence" value="ECO:0007669"/>
    <property type="project" value="UniProtKB-SubCell"/>
</dbReference>
<dbReference type="PANTHER" id="PTHR43156">
    <property type="entry name" value="STAGE II SPORULATION PROTEIN E-RELATED"/>
    <property type="match status" value="1"/>
</dbReference>
<evidence type="ECO:0000256" key="2">
    <source>
        <dbReference type="ARBA" id="ARBA00022553"/>
    </source>
</evidence>
<dbReference type="InterPro" id="IPR036890">
    <property type="entry name" value="HATPase_C_sf"/>
</dbReference>
<dbReference type="SUPFAM" id="SSF81606">
    <property type="entry name" value="PP2C-like"/>
    <property type="match status" value="1"/>
</dbReference>
<dbReference type="GO" id="GO:0016791">
    <property type="term" value="F:phosphatase activity"/>
    <property type="evidence" value="ECO:0007669"/>
    <property type="project" value="TreeGrafter"/>
</dbReference>
<dbReference type="Gene3D" id="3.30.565.10">
    <property type="entry name" value="Histidine kinase-like ATPase, C-terminal domain"/>
    <property type="match status" value="1"/>
</dbReference>
<keyword evidence="7" id="KW-0812">Transmembrane</keyword>
<dbReference type="SUPFAM" id="SSF55874">
    <property type="entry name" value="ATPase domain of HSP90 chaperone/DNA topoisomerase II/histidine kinase"/>
    <property type="match status" value="1"/>
</dbReference>
<dbReference type="PANTHER" id="PTHR43156:SF2">
    <property type="entry name" value="STAGE II SPORULATION PROTEIN E"/>
    <property type="match status" value="1"/>
</dbReference>
<dbReference type="PROSITE" id="PS51746">
    <property type="entry name" value="PPM_2"/>
    <property type="match status" value="1"/>
</dbReference>
<dbReference type="InterPro" id="IPR036457">
    <property type="entry name" value="PPM-type-like_dom_sf"/>
</dbReference>
<dbReference type="Pfam" id="PF00672">
    <property type="entry name" value="HAMP"/>
    <property type="match status" value="1"/>
</dbReference>
<dbReference type="Gene3D" id="6.10.340.10">
    <property type="match status" value="1"/>
</dbReference>
<evidence type="ECO:0000256" key="3">
    <source>
        <dbReference type="ARBA" id="ARBA00022679"/>
    </source>
</evidence>
<keyword evidence="5" id="KW-0378">Hydrolase</keyword>
<dbReference type="GO" id="GO:0016301">
    <property type="term" value="F:kinase activity"/>
    <property type="evidence" value="ECO:0007669"/>
    <property type="project" value="UniProtKB-KW"/>
</dbReference>
<accession>A0A7V1LQ05</accession>
<keyword evidence="3" id="KW-0808">Transferase</keyword>
<sequence>MFKNVKKEEITIPAQMSYLIQIREFIEHIGKRYRFSDKVINSFKLVVDEACTNVIRHGYRDIKNGEIQLKAIIRRMSLTIVIIDQGISYDPRQANTPDLAKYVDIGKKGGLGILMMRKLMDDIHYAVTERGNEFRLTKYREQSSGSKVNQLWHTLTMRAKYSLVSALLITGIISAIFSVFLFNLSDDVRDEALVTAASNAKTLADNSIDDFIRDQYIPLFEKTRSLKQNHPDLINEAFIVDVNGRVIARSTLVKDTPLKRIYTLPDSGVVVDTVNNSVVLHYALNDTMMIYDVYSEIRESISGRGALLGVAHIWVRDSTIEKIIHQRRMILLIVLLILLIVGYVGSFLLVTQVLKSFHSLADWVRQVVRGKVDQDEIDIDASDEIGEIAQAFNEMTQKFHAAQVNLMEQQKLQKELQVAQEIQQMLLPSDFPSVEGFDIGSYYEAAKEVGGDLFDFVEVDEESVGIIVADVSGKGVPGSLIMTMIRTALRLESRGNKNPADVLAKVNRFVTDDMRRGMFVTMFYVILDSRNRVIHYASAGHNPMILFRSSAKQTYYLNPSGFPVGIQLPDLKLFDNKIQTDSIRLREDDILVLYTDGITEAMNHQRELYREERFLESIRNNGHLDVSEFVKSIKDDLKNFTGGAQQNDDITFVAIKEKMMSGEVIYKTHKQMVELIEQGYRVKDACEKLNISQYQYYKYKNIVDEGGLEALRSFLDGQDYIEKKHLSIEMKAKIFDIIRENPKLGPKSIAKLLNTEKYGFVKIEERRIYNELIKLRLNTYALRKRFLEKGKNKRLKQPGTPLLTLDGKVILDFESSEGEIEKRTGATAKPPMPSHSLPREEEKKPFVRIIKSAPAEGTKKDTPKAVAVAPAEKAEGTETKTVAAEETAVAVKAEQTPTPQELSTRVAEKSDAGLIEMFYNACRDDFEALKKHNGELIENTNNTDTLRKMNLILKIVTKNPILKKMPELSQLMQQGQQAIEFLQSHSSSMDNKALRQRTESVLKFLEKENILKAGHSILEQVNSLALLHKKWELNPAQTAKATSLADVRKKIARKNIVKNKALLKEKPKKDK</sequence>
<comment type="caution">
    <text evidence="10">The sequence shown here is derived from an EMBL/GenBank/DDBJ whole genome shotgun (WGS) entry which is preliminary data.</text>
</comment>
<dbReference type="InterPro" id="IPR003660">
    <property type="entry name" value="HAMP_dom"/>
</dbReference>
<keyword evidence="7" id="KW-0472">Membrane</keyword>
<dbReference type="AlphaFoldDB" id="A0A7V1LQ05"/>
<evidence type="ECO:0000256" key="5">
    <source>
        <dbReference type="ARBA" id="ARBA00022801"/>
    </source>
</evidence>
<evidence type="ECO:0000256" key="1">
    <source>
        <dbReference type="ARBA" id="ARBA00004370"/>
    </source>
</evidence>
<feature type="domain" description="HAMP" evidence="8">
    <location>
        <begin position="377"/>
        <end position="404"/>
    </location>
</feature>
<dbReference type="Gene3D" id="3.60.40.10">
    <property type="entry name" value="PPM-type phosphatase domain"/>
    <property type="match status" value="1"/>
</dbReference>
<reference evidence="10" key="1">
    <citation type="journal article" date="2020" name="mSystems">
        <title>Genome- and Community-Level Interaction Insights into Carbon Utilization and Element Cycling Functions of Hydrothermarchaeota in Hydrothermal Sediment.</title>
        <authorList>
            <person name="Zhou Z."/>
            <person name="Liu Y."/>
            <person name="Xu W."/>
            <person name="Pan J."/>
            <person name="Luo Z.H."/>
            <person name="Li M."/>
        </authorList>
    </citation>
    <scope>NUCLEOTIDE SEQUENCE [LARGE SCALE GENOMIC DNA]</scope>
    <source>
        <strain evidence="10">HyVt-456</strain>
    </source>
</reference>
<evidence type="ECO:0000259" key="8">
    <source>
        <dbReference type="PROSITE" id="PS50885"/>
    </source>
</evidence>
<protein>
    <submittedName>
        <fullName evidence="10">HAMP domain-containing protein</fullName>
    </submittedName>
</protein>
<keyword evidence="4" id="KW-0418">Kinase</keyword>
<dbReference type="SMART" id="SM00331">
    <property type="entry name" value="PP2C_SIG"/>
    <property type="match status" value="1"/>
</dbReference>
<dbReference type="CDD" id="cd06225">
    <property type="entry name" value="HAMP"/>
    <property type="match status" value="1"/>
</dbReference>
<proteinExistence type="predicted"/>
<dbReference type="Pfam" id="PF07228">
    <property type="entry name" value="SpoIIE"/>
    <property type="match status" value="1"/>
</dbReference>
<comment type="subcellular location">
    <subcellularLocation>
        <location evidence="1">Membrane</location>
    </subcellularLocation>
</comment>
<evidence type="ECO:0000259" key="9">
    <source>
        <dbReference type="PROSITE" id="PS51746"/>
    </source>
</evidence>
<feature type="domain" description="PPM-type phosphatase" evidence="9">
    <location>
        <begin position="436"/>
        <end position="657"/>
    </location>
</feature>
<feature type="transmembrane region" description="Helical" evidence="7">
    <location>
        <begin position="161"/>
        <end position="182"/>
    </location>
</feature>
<organism evidence="10">
    <name type="scientific">Caldithrix abyssi</name>
    <dbReference type="NCBI Taxonomy" id="187145"/>
    <lineage>
        <taxon>Bacteria</taxon>
        <taxon>Pseudomonadati</taxon>
        <taxon>Calditrichota</taxon>
        <taxon>Calditrichia</taxon>
        <taxon>Calditrichales</taxon>
        <taxon>Calditrichaceae</taxon>
        <taxon>Caldithrix</taxon>
    </lineage>
</organism>
<dbReference type="Proteomes" id="UP000886005">
    <property type="component" value="Unassembled WGS sequence"/>
</dbReference>
<dbReference type="PROSITE" id="PS50885">
    <property type="entry name" value="HAMP"/>
    <property type="match status" value="1"/>
</dbReference>
<dbReference type="Pfam" id="PF13581">
    <property type="entry name" value="HATPase_c_2"/>
    <property type="match status" value="1"/>
</dbReference>
<dbReference type="SUPFAM" id="SSF158472">
    <property type="entry name" value="HAMP domain-like"/>
    <property type="match status" value="1"/>
</dbReference>
<keyword evidence="7" id="KW-1133">Transmembrane helix</keyword>
<keyword evidence="2" id="KW-0597">Phosphoprotein</keyword>
<evidence type="ECO:0000256" key="7">
    <source>
        <dbReference type="SAM" id="Phobius"/>
    </source>
</evidence>
<name>A0A7V1LQ05_CALAY</name>
<dbReference type="CDD" id="cd16936">
    <property type="entry name" value="HATPase_RsbW-like"/>
    <property type="match status" value="1"/>
</dbReference>
<evidence type="ECO:0000313" key="10">
    <source>
        <dbReference type="EMBL" id="HED12036.1"/>
    </source>
</evidence>
<feature type="region of interest" description="Disordered" evidence="6">
    <location>
        <begin position="820"/>
        <end position="842"/>
    </location>
</feature>
<feature type="transmembrane region" description="Helical" evidence="7">
    <location>
        <begin position="329"/>
        <end position="350"/>
    </location>
</feature>
<dbReference type="InterPro" id="IPR052016">
    <property type="entry name" value="Bact_Sigma-Reg"/>
</dbReference>
<evidence type="ECO:0000256" key="4">
    <source>
        <dbReference type="ARBA" id="ARBA00022777"/>
    </source>
</evidence>
<evidence type="ECO:0000256" key="6">
    <source>
        <dbReference type="SAM" id="MobiDB-lite"/>
    </source>
</evidence>